<feature type="compositionally biased region" description="Low complexity" evidence="1">
    <location>
        <begin position="321"/>
        <end position="341"/>
    </location>
</feature>
<dbReference type="PROSITE" id="PS51186">
    <property type="entry name" value="GNAT"/>
    <property type="match status" value="1"/>
</dbReference>
<dbReference type="InterPro" id="IPR016181">
    <property type="entry name" value="Acyl_CoA_acyltransferase"/>
</dbReference>
<dbReference type="CDD" id="cd04301">
    <property type="entry name" value="NAT_SF"/>
    <property type="match status" value="1"/>
</dbReference>
<dbReference type="GO" id="GO:0016747">
    <property type="term" value="F:acyltransferase activity, transferring groups other than amino-acyl groups"/>
    <property type="evidence" value="ECO:0007669"/>
    <property type="project" value="InterPro"/>
</dbReference>
<feature type="compositionally biased region" description="Polar residues" evidence="1">
    <location>
        <begin position="296"/>
        <end position="308"/>
    </location>
</feature>
<protein>
    <recommendedName>
        <fullName evidence="2">N-acetyltransferase domain-containing protein</fullName>
    </recommendedName>
</protein>
<feature type="region of interest" description="Disordered" evidence="1">
    <location>
        <begin position="65"/>
        <end position="108"/>
    </location>
</feature>
<keyword evidence="4" id="KW-1185">Reference proteome</keyword>
<feature type="domain" description="N-acetyltransferase" evidence="2">
    <location>
        <begin position="622"/>
        <end position="819"/>
    </location>
</feature>
<feature type="region of interest" description="Disordered" evidence="1">
    <location>
        <begin position="294"/>
        <end position="426"/>
    </location>
</feature>
<evidence type="ECO:0000259" key="2">
    <source>
        <dbReference type="PROSITE" id="PS51186"/>
    </source>
</evidence>
<accession>A0A8E2JGD5</accession>
<evidence type="ECO:0000313" key="4">
    <source>
        <dbReference type="Proteomes" id="UP000250266"/>
    </source>
</evidence>
<dbReference type="Gene3D" id="3.40.630.30">
    <property type="match status" value="1"/>
</dbReference>
<organism evidence="3 4">
    <name type="scientific">Lepidopterella palustris CBS 459.81</name>
    <dbReference type="NCBI Taxonomy" id="1314670"/>
    <lineage>
        <taxon>Eukaryota</taxon>
        <taxon>Fungi</taxon>
        <taxon>Dikarya</taxon>
        <taxon>Ascomycota</taxon>
        <taxon>Pezizomycotina</taxon>
        <taxon>Dothideomycetes</taxon>
        <taxon>Pleosporomycetidae</taxon>
        <taxon>Mytilinidiales</taxon>
        <taxon>Argynnaceae</taxon>
        <taxon>Lepidopterella</taxon>
    </lineage>
</organism>
<feature type="region of interest" description="Disordered" evidence="1">
    <location>
        <begin position="193"/>
        <end position="230"/>
    </location>
</feature>
<evidence type="ECO:0000256" key="1">
    <source>
        <dbReference type="SAM" id="MobiDB-lite"/>
    </source>
</evidence>
<dbReference type="AlphaFoldDB" id="A0A8E2JGD5"/>
<reference evidence="3 4" key="1">
    <citation type="journal article" date="2016" name="Nat. Commun.">
        <title>Ectomycorrhizal ecology is imprinted in the genome of the dominant symbiotic fungus Cenococcum geophilum.</title>
        <authorList>
            <consortium name="DOE Joint Genome Institute"/>
            <person name="Peter M."/>
            <person name="Kohler A."/>
            <person name="Ohm R.A."/>
            <person name="Kuo A."/>
            <person name="Krutzmann J."/>
            <person name="Morin E."/>
            <person name="Arend M."/>
            <person name="Barry K.W."/>
            <person name="Binder M."/>
            <person name="Choi C."/>
            <person name="Clum A."/>
            <person name="Copeland A."/>
            <person name="Grisel N."/>
            <person name="Haridas S."/>
            <person name="Kipfer T."/>
            <person name="LaButti K."/>
            <person name="Lindquist E."/>
            <person name="Lipzen A."/>
            <person name="Maire R."/>
            <person name="Meier B."/>
            <person name="Mihaltcheva S."/>
            <person name="Molinier V."/>
            <person name="Murat C."/>
            <person name="Poggeler S."/>
            <person name="Quandt C.A."/>
            <person name="Sperisen C."/>
            <person name="Tritt A."/>
            <person name="Tisserant E."/>
            <person name="Crous P.W."/>
            <person name="Henrissat B."/>
            <person name="Nehls U."/>
            <person name="Egli S."/>
            <person name="Spatafora J.W."/>
            <person name="Grigoriev I.V."/>
            <person name="Martin F.M."/>
        </authorList>
    </citation>
    <scope>NUCLEOTIDE SEQUENCE [LARGE SCALE GENOMIC DNA]</scope>
    <source>
        <strain evidence="3 4">CBS 459.81</strain>
    </source>
</reference>
<dbReference type="SUPFAM" id="SSF55729">
    <property type="entry name" value="Acyl-CoA N-acyltransferases (Nat)"/>
    <property type="match status" value="1"/>
</dbReference>
<feature type="compositionally biased region" description="Basic residues" evidence="1">
    <location>
        <begin position="99"/>
        <end position="108"/>
    </location>
</feature>
<name>A0A8E2JGD5_9PEZI</name>
<proteinExistence type="predicted"/>
<dbReference type="EMBL" id="KV744915">
    <property type="protein sequence ID" value="OCK81599.1"/>
    <property type="molecule type" value="Genomic_DNA"/>
</dbReference>
<feature type="compositionally biased region" description="Basic and acidic residues" evidence="1">
    <location>
        <begin position="347"/>
        <end position="365"/>
    </location>
</feature>
<feature type="compositionally biased region" description="Polar residues" evidence="1">
    <location>
        <begin position="164"/>
        <end position="179"/>
    </location>
</feature>
<evidence type="ECO:0000313" key="3">
    <source>
        <dbReference type="EMBL" id="OCK81599.1"/>
    </source>
</evidence>
<dbReference type="Proteomes" id="UP000250266">
    <property type="component" value="Unassembled WGS sequence"/>
</dbReference>
<dbReference type="InterPro" id="IPR000182">
    <property type="entry name" value="GNAT_dom"/>
</dbReference>
<feature type="region of interest" description="Disordered" evidence="1">
    <location>
        <begin position="144"/>
        <end position="179"/>
    </location>
</feature>
<dbReference type="OrthoDB" id="2129362at2759"/>
<gene>
    <name evidence="3" type="ORF">K432DRAFT_403665</name>
</gene>
<sequence>MIPALIPGCAGATVPTWSWPAHLGPAEGSEQPSHQAAIIPAFKNPGNGADSLQSQNNIEDGLHLPRRDAPVIGTPCQQISRPAGVVNGEGEIDQNSQRPRGRKSKRKQWKKVAIERYYQAGTSQPGNLVGQFYHLVHSELGAGEKEKGPVTWGEASDEKPPDLTPNQVASTTSPPIGHSNPTHCHPQVVKSPAGAHSQALRAKSRGRNGRQACKPDDMATPSIPPHRRTWANRDANSAPAVDNTGEATAIQLQDAFKGGLQQLNQVARGPHGGGAPRSRRIIKQVFPASALHLPSENAQNGAARNHTSAKAVRQNDKPQEASTASTQQATGTNVPNSHNTPPSSPPHADDHGVPNTKKADFEKSNKPPSQAPKLHQAPVARGRQPPQNRWKPWPKNKDLKAPPKGSTDSEDDGGASIKSDSNGDPTYDIKKLTDWDGNWLPAPVEWEGRRGFSDRNFFNRIEDWITKSEKFTTAATMDVKDPAFCANRNGEMAPRFWIPTTMDAESPQSFWRTYQNCSPAPLSDVDVAEKPWWETYPSASSNLLPPVTVPDAQLDSQEVTYGNAVKDMGSIGAIRKREAVMKEKERRAAEKRRYQEEENRQRAAFDEPIVAVDVSIHPEVNIFLRPVYPADLQQITDLYNHYVRNTINSPECKPCTRQSLISRLTDIVEHNNLPYIVAIDKSKGFGTSQSYLKHLPDKIVGFAHADDYHSSGSMYRFTVELEMFVHPNYCNKGIGSCLMDKMLDIMDIGYQPRGGYDWVKNDTFQAKGARIVKSVNFTVPYDARDETEITWNAKFLRSFGFKKAGNLHRVGFKLEKMLDLAIFQYITSEDIDIKMGPMNAL</sequence>
<dbReference type="Pfam" id="PF00583">
    <property type="entry name" value="Acetyltransf_1"/>
    <property type="match status" value="1"/>
</dbReference>